<name>A0A2T4SZY5_STAGA</name>
<dbReference type="Gene3D" id="3.40.50.720">
    <property type="entry name" value="NAD(P)-binding Rossmann-like Domain"/>
    <property type="match status" value="1"/>
</dbReference>
<reference evidence="3 4" key="1">
    <citation type="journal article" date="2016" name="Front. Microbiol.">
        <title>Comprehensive Phylogenetic Analysis of Bovine Non-aureus Staphylococci Species Based on Whole-Genome Sequencing.</title>
        <authorList>
            <person name="Naushad S."/>
            <person name="Barkema H.W."/>
            <person name="Luby C."/>
            <person name="Condas L.A."/>
            <person name="Nobrega D.B."/>
            <person name="Carson D.A."/>
            <person name="De Buck J."/>
        </authorList>
    </citation>
    <scope>NUCLEOTIDE SEQUENCE [LARGE SCALE GENOMIC DNA]</scope>
    <source>
        <strain evidence="3 4">SNUC 1388</strain>
    </source>
</reference>
<dbReference type="SUPFAM" id="SSF51735">
    <property type="entry name" value="NAD(P)-binding Rossmann-fold domains"/>
    <property type="match status" value="1"/>
</dbReference>
<proteinExistence type="predicted"/>
<dbReference type="AlphaFoldDB" id="A0A2T4SZY5"/>
<dbReference type="RefSeq" id="WP_107526865.1">
    <property type="nucleotide sequence ID" value="NZ_CP086207.1"/>
</dbReference>
<evidence type="ECO:0000259" key="1">
    <source>
        <dbReference type="Pfam" id="PF01408"/>
    </source>
</evidence>
<evidence type="ECO:0000259" key="2">
    <source>
        <dbReference type="Pfam" id="PF22725"/>
    </source>
</evidence>
<dbReference type="EMBL" id="QXRZ01000002">
    <property type="protein sequence ID" value="RIL43638.1"/>
    <property type="molecule type" value="Genomic_DNA"/>
</dbReference>
<dbReference type="GO" id="GO:0000166">
    <property type="term" value="F:nucleotide binding"/>
    <property type="evidence" value="ECO:0007669"/>
    <property type="project" value="InterPro"/>
</dbReference>
<sequence>MNIGIVGAGKIVKEALPVLEQVSGVVFQSIVTTGRNPQNVNELQKQFNIKEVYENYTQFLEDEDLEVVYIAVPNHLHYYYAQQAIEHGKHVICEKPFTLTKVELETLKELAEAKQVIITEAITNLYLGNYDVLKHTLQEIGDIKLAQFNYSQYSSRYDNFKQDIIQPAFNPEMGGGALMDINVYNVHLAVGLFGKPKGVAYFANVEKNIDTSGILQLDYDNLKVVCIGAKDSSSDNHSYIQGDQATIHIEGPTNELQSFEVNHIGGGTQLYQLNQFEHRMHEEFVKIIKMIQDKDDVLAKRQLEHSIAVVEVLESALDSANITIGPSKS</sequence>
<dbReference type="Gene3D" id="3.30.360.10">
    <property type="entry name" value="Dihydrodipicolinate Reductase, domain 2"/>
    <property type="match status" value="1"/>
</dbReference>
<evidence type="ECO:0000313" key="3">
    <source>
        <dbReference type="EMBL" id="RIL43638.1"/>
    </source>
</evidence>
<dbReference type="PANTHER" id="PTHR43054:SF1">
    <property type="entry name" value="SCYLLO-INOSITOL 2-DEHYDROGENASE (NADP(+)) IOLU"/>
    <property type="match status" value="1"/>
</dbReference>
<dbReference type="Pfam" id="PF01408">
    <property type="entry name" value="GFO_IDH_MocA"/>
    <property type="match status" value="1"/>
</dbReference>
<feature type="domain" description="GFO/IDH/MocA-like oxidoreductase" evidence="2">
    <location>
        <begin position="139"/>
        <end position="246"/>
    </location>
</feature>
<organism evidence="3 4">
    <name type="scientific">Staphylococcus gallinarum</name>
    <dbReference type="NCBI Taxonomy" id="1293"/>
    <lineage>
        <taxon>Bacteria</taxon>
        <taxon>Bacillati</taxon>
        <taxon>Bacillota</taxon>
        <taxon>Bacilli</taxon>
        <taxon>Bacillales</taxon>
        <taxon>Staphylococcaceae</taxon>
        <taxon>Staphylococcus</taxon>
    </lineage>
</organism>
<dbReference type="Proteomes" id="UP000283576">
    <property type="component" value="Unassembled WGS sequence"/>
</dbReference>
<gene>
    <name evidence="3" type="ORF">BUZ01_03185</name>
</gene>
<dbReference type="PANTHER" id="PTHR43054">
    <property type="match status" value="1"/>
</dbReference>
<dbReference type="InterPro" id="IPR000683">
    <property type="entry name" value="Gfo/Idh/MocA-like_OxRdtase_N"/>
</dbReference>
<protein>
    <submittedName>
        <fullName evidence="3">Gfo/Idh/MocA family oxidoreductase</fullName>
    </submittedName>
</protein>
<accession>A0A2T4SZY5</accession>
<dbReference type="InterPro" id="IPR036291">
    <property type="entry name" value="NAD(P)-bd_dom_sf"/>
</dbReference>
<feature type="domain" description="Gfo/Idh/MocA-like oxidoreductase N-terminal" evidence="1">
    <location>
        <begin position="1"/>
        <end position="119"/>
    </location>
</feature>
<evidence type="ECO:0000313" key="4">
    <source>
        <dbReference type="Proteomes" id="UP000283576"/>
    </source>
</evidence>
<comment type="caution">
    <text evidence="3">The sequence shown here is derived from an EMBL/GenBank/DDBJ whole genome shotgun (WGS) entry which is preliminary data.</text>
</comment>
<dbReference type="Pfam" id="PF22725">
    <property type="entry name" value="GFO_IDH_MocA_C3"/>
    <property type="match status" value="1"/>
</dbReference>
<dbReference type="SUPFAM" id="SSF55347">
    <property type="entry name" value="Glyceraldehyde-3-phosphate dehydrogenase-like, C-terminal domain"/>
    <property type="match status" value="1"/>
</dbReference>
<dbReference type="InterPro" id="IPR055170">
    <property type="entry name" value="GFO_IDH_MocA-like_dom"/>
</dbReference>